<protein>
    <submittedName>
        <fullName evidence="1">Uncharacterized protein</fullName>
    </submittedName>
</protein>
<keyword evidence="2" id="KW-1185">Reference proteome</keyword>
<evidence type="ECO:0000313" key="2">
    <source>
        <dbReference type="Proteomes" id="UP000190626"/>
    </source>
</evidence>
<proteinExistence type="predicted"/>
<dbReference type="Proteomes" id="UP000190626">
    <property type="component" value="Unassembled WGS sequence"/>
</dbReference>
<dbReference type="STRING" id="1469647.BC351_37375"/>
<comment type="caution">
    <text evidence="1">The sequence shown here is derived from an EMBL/GenBank/DDBJ whole genome shotgun (WGS) entry which is preliminary data.</text>
</comment>
<organism evidence="1 2">
    <name type="scientific">Paenibacillus ferrarius</name>
    <dbReference type="NCBI Taxonomy" id="1469647"/>
    <lineage>
        <taxon>Bacteria</taxon>
        <taxon>Bacillati</taxon>
        <taxon>Bacillota</taxon>
        <taxon>Bacilli</taxon>
        <taxon>Bacillales</taxon>
        <taxon>Paenibacillaceae</taxon>
        <taxon>Paenibacillus</taxon>
    </lineage>
</organism>
<evidence type="ECO:0000313" key="1">
    <source>
        <dbReference type="EMBL" id="OPH49348.1"/>
    </source>
</evidence>
<name>A0A1V4HBN3_9BACL</name>
<accession>A0A1V4HBN3</accession>
<dbReference type="EMBL" id="MBTG01000039">
    <property type="protein sequence ID" value="OPH49348.1"/>
    <property type="molecule type" value="Genomic_DNA"/>
</dbReference>
<reference evidence="2" key="1">
    <citation type="submission" date="2016-07" db="EMBL/GenBank/DDBJ databases">
        <authorList>
            <person name="Florea S."/>
            <person name="Webb J.S."/>
            <person name="Jaromczyk J."/>
            <person name="Schardl C.L."/>
        </authorList>
    </citation>
    <scope>NUCLEOTIDE SEQUENCE [LARGE SCALE GENOMIC DNA]</scope>
    <source>
        <strain evidence="2">CY1</strain>
    </source>
</reference>
<sequence length="73" mass="8233">MRLNSALLTHVSHLFTLKPTSGYLAAKALMAESSFPFKYRSKKATLNSFTIRWSRRESAPPFQSIGENNGRSE</sequence>
<dbReference type="RefSeq" id="WP_158082294.1">
    <property type="nucleotide sequence ID" value="NZ_MBTG01000039.1"/>
</dbReference>
<dbReference type="AlphaFoldDB" id="A0A1V4HBN3"/>
<gene>
    <name evidence="1" type="ORF">BC351_37375</name>
</gene>